<dbReference type="AlphaFoldDB" id="A0A0V0R9F7"/>
<organism evidence="2 3">
    <name type="scientific">Pseudocohnilembus persalinus</name>
    <name type="common">Ciliate</name>
    <dbReference type="NCBI Taxonomy" id="266149"/>
    <lineage>
        <taxon>Eukaryota</taxon>
        <taxon>Sar</taxon>
        <taxon>Alveolata</taxon>
        <taxon>Ciliophora</taxon>
        <taxon>Intramacronucleata</taxon>
        <taxon>Oligohymenophorea</taxon>
        <taxon>Scuticociliatia</taxon>
        <taxon>Philasterida</taxon>
        <taxon>Pseudocohnilembidae</taxon>
        <taxon>Pseudocohnilembus</taxon>
    </lineage>
</organism>
<protein>
    <recommendedName>
        <fullName evidence="4">Prolyl 4-hydroxylase alpha subunit domain-containing protein</fullName>
    </recommendedName>
</protein>
<dbReference type="GO" id="GO:0031418">
    <property type="term" value="F:L-ascorbic acid binding"/>
    <property type="evidence" value="ECO:0007669"/>
    <property type="project" value="UniProtKB-KW"/>
</dbReference>
<sequence length="405" mass="48338">MKQQENSSDKIQKCNQCEKTEKLNLCNGCKMESDIFKQKNQYYHDLKHKDKQKNKHDHSQGGCCGSTFHSKIYIPINERNQLEKVCGEVFDKHKLVNMIPEFLDFAGEKFFKIKEGGIRDNLQWDLKTEQYLLHEVMKQAVENFFLQKIKKLLQKDQKIDNAQPLLLATPAGWEQQNPKIKLNFLSPDSLKQLHEDNYTIIPNFTKNLDYVRALYKELRFIERDGRFDFPAGEEELRNDKILWLDLQQIDKDQFSKLYFICNILTSIPYELNKKDMKYYALSSEMFQLSYFSEHDTFQKVHMDSHFDSKKDTGRTLSVLYFSNNEFDLKYSKTEIEKMQKEKNAVLRIYQNEEKSKHIDIEQQADTLVLLKSRIIPYEILPNKTEKKFILRFWVNGPQDKENRRF</sequence>
<keyword evidence="3" id="KW-1185">Reference proteome</keyword>
<dbReference type="PANTHER" id="PTHR12907">
    <property type="entry name" value="EGL NINE HOMOLOG-RELATED"/>
    <property type="match status" value="1"/>
</dbReference>
<keyword evidence="1" id="KW-0847">Vitamin C</keyword>
<dbReference type="GO" id="GO:0008198">
    <property type="term" value="F:ferrous iron binding"/>
    <property type="evidence" value="ECO:0007669"/>
    <property type="project" value="TreeGrafter"/>
</dbReference>
<dbReference type="OrthoDB" id="76265at2759"/>
<evidence type="ECO:0008006" key="4">
    <source>
        <dbReference type="Google" id="ProtNLM"/>
    </source>
</evidence>
<dbReference type="InterPro" id="IPR051559">
    <property type="entry name" value="HIF_prolyl_hydroxylases"/>
</dbReference>
<evidence type="ECO:0000256" key="1">
    <source>
        <dbReference type="ARBA" id="ARBA00022896"/>
    </source>
</evidence>
<proteinExistence type="predicted"/>
<comment type="caution">
    <text evidence="2">The sequence shown here is derived from an EMBL/GenBank/DDBJ whole genome shotgun (WGS) entry which is preliminary data.</text>
</comment>
<dbReference type="Proteomes" id="UP000054937">
    <property type="component" value="Unassembled WGS sequence"/>
</dbReference>
<reference evidence="2 3" key="1">
    <citation type="journal article" date="2015" name="Sci. Rep.">
        <title>Genome of the facultative scuticociliatosis pathogen Pseudocohnilembus persalinus provides insight into its virulence through horizontal gene transfer.</title>
        <authorList>
            <person name="Xiong J."/>
            <person name="Wang G."/>
            <person name="Cheng J."/>
            <person name="Tian M."/>
            <person name="Pan X."/>
            <person name="Warren A."/>
            <person name="Jiang C."/>
            <person name="Yuan D."/>
            <person name="Miao W."/>
        </authorList>
    </citation>
    <scope>NUCLEOTIDE SEQUENCE [LARGE SCALE GENOMIC DNA]</scope>
    <source>
        <strain evidence="2">36N120E</strain>
    </source>
</reference>
<dbReference type="InParanoid" id="A0A0V0R9F7"/>
<dbReference type="PANTHER" id="PTHR12907:SF26">
    <property type="entry name" value="HIF PROLYL HYDROXYLASE, ISOFORM C"/>
    <property type="match status" value="1"/>
</dbReference>
<evidence type="ECO:0000313" key="3">
    <source>
        <dbReference type="Proteomes" id="UP000054937"/>
    </source>
</evidence>
<dbReference type="GO" id="GO:0071456">
    <property type="term" value="P:cellular response to hypoxia"/>
    <property type="evidence" value="ECO:0007669"/>
    <property type="project" value="TreeGrafter"/>
</dbReference>
<dbReference type="EMBL" id="LDAU01000007">
    <property type="protein sequence ID" value="KRX11086.1"/>
    <property type="molecule type" value="Genomic_DNA"/>
</dbReference>
<accession>A0A0V0R9F7</accession>
<evidence type="ECO:0000313" key="2">
    <source>
        <dbReference type="EMBL" id="KRX11086.1"/>
    </source>
</evidence>
<dbReference type="GO" id="GO:0031543">
    <property type="term" value="F:peptidyl-proline dioxygenase activity"/>
    <property type="evidence" value="ECO:0007669"/>
    <property type="project" value="TreeGrafter"/>
</dbReference>
<dbReference type="OMA" id="RTDFYCW"/>
<gene>
    <name evidence="2" type="ORF">PPERSA_05195</name>
</gene>
<dbReference type="Gene3D" id="2.60.120.620">
    <property type="entry name" value="q2cbj1_9rhob like domain"/>
    <property type="match status" value="1"/>
</dbReference>
<name>A0A0V0R9F7_PSEPJ</name>